<dbReference type="Gene3D" id="3.30.70.100">
    <property type="match status" value="1"/>
</dbReference>
<reference evidence="3" key="1">
    <citation type="submission" date="2018-05" db="EMBL/GenBank/DDBJ databases">
        <authorList>
            <person name="Lanie J.A."/>
            <person name="Ng W.-L."/>
            <person name="Kazmierczak K.M."/>
            <person name="Andrzejewski T.M."/>
            <person name="Davidsen T.M."/>
            <person name="Wayne K.J."/>
            <person name="Tettelin H."/>
            <person name="Glass J.I."/>
            <person name="Rusch D."/>
            <person name="Podicherti R."/>
            <person name="Tsui H.-C.T."/>
            <person name="Winkler M.E."/>
        </authorList>
    </citation>
    <scope>NUCLEOTIDE SEQUENCE</scope>
</reference>
<dbReference type="InterPro" id="IPR006121">
    <property type="entry name" value="HMA_dom"/>
</dbReference>
<dbReference type="CDD" id="cd00371">
    <property type="entry name" value="HMA"/>
    <property type="match status" value="1"/>
</dbReference>
<dbReference type="SUPFAM" id="SSF55008">
    <property type="entry name" value="HMA, heavy metal-associated domain"/>
    <property type="match status" value="1"/>
</dbReference>
<evidence type="ECO:0000256" key="1">
    <source>
        <dbReference type="ARBA" id="ARBA00022723"/>
    </source>
</evidence>
<dbReference type="InterPro" id="IPR036163">
    <property type="entry name" value="HMA_dom_sf"/>
</dbReference>
<dbReference type="PROSITE" id="PS01047">
    <property type="entry name" value="HMA_1"/>
    <property type="match status" value="1"/>
</dbReference>
<evidence type="ECO:0000259" key="2">
    <source>
        <dbReference type="PROSITE" id="PS50846"/>
    </source>
</evidence>
<organism evidence="3">
    <name type="scientific">marine metagenome</name>
    <dbReference type="NCBI Taxonomy" id="408172"/>
    <lineage>
        <taxon>unclassified sequences</taxon>
        <taxon>metagenomes</taxon>
        <taxon>ecological metagenomes</taxon>
    </lineage>
</organism>
<dbReference type="InterPro" id="IPR017969">
    <property type="entry name" value="Heavy-metal-associated_CS"/>
</dbReference>
<sequence>VFHVPDISCDHCKRAIEEALGELPEVTSAVVTVDRRDVEVEGAASDEAVIAAIGQAGYETAHTS</sequence>
<keyword evidence="1" id="KW-0479">Metal-binding</keyword>
<evidence type="ECO:0000313" key="3">
    <source>
        <dbReference type="EMBL" id="SUZ50417.1"/>
    </source>
</evidence>
<gene>
    <name evidence="3" type="ORF">METZ01_LOCUS3271</name>
</gene>
<dbReference type="EMBL" id="UINC01000169">
    <property type="protein sequence ID" value="SUZ50417.1"/>
    <property type="molecule type" value="Genomic_DNA"/>
</dbReference>
<dbReference type="PROSITE" id="PS50846">
    <property type="entry name" value="HMA_2"/>
    <property type="match status" value="1"/>
</dbReference>
<dbReference type="AlphaFoldDB" id="A0A381N7F9"/>
<feature type="non-terminal residue" evidence="3">
    <location>
        <position position="1"/>
    </location>
</feature>
<feature type="domain" description="HMA" evidence="2">
    <location>
        <begin position="1"/>
        <end position="61"/>
    </location>
</feature>
<proteinExistence type="predicted"/>
<protein>
    <recommendedName>
        <fullName evidence="2">HMA domain-containing protein</fullName>
    </recommendedName>
</protein>
<accession>A0A381N7F9</accession>
<dbReference type="GO" id="GO:0046872">
    <property type="term" value="F:metal ion binding"/>
    <property type="evidence" value="ECO:0007669"/>
    <property type="project" value="UniProtKB-KW"/>
</dbReference>
<dbReference type="Pfam" id="PF00403">
    <property type="entry name" value="HMA"/>
    <property type="match status" value="1"/>
</dbReference>
<name>A0A381N7F9_9ZZZZ</name>